<gene>
    <name evidence="2" type="ORF">DFQ27_000475</name>
</gene>
<evidence type="ECO:0000313" key="2">
    <source>
        <dbReference type="EMBL" id="KAG0265688.1"/>
    </source>
</evidence>
<reference evidence="2" key="1">
    <citation type="journal article" date="2020" name="Fungal Divers.">
        <title>Resolving the Mortierellaceae phylogeny through synthesis of multi-gene phylogenetics and phylogenomics.</title>
        <authorList>
            <person name="Vandepol N."/>
            <person name="Liber J."/>
            <person name="Desiro A."/>
            <person name="Na H."/>
            <person name="Kennedy M."/>
            <person name="Barry K."/>
            <person name="Grigoriev I.V."/>
            <person name="Miller A.N."/>
            <person name="O'Donnell K."/>
            <person name="Stajich J.E."/>
            <person name="Bonito G."/>
        </authorList>
    </citation>
    <scope>NUCLEOTIDE SEQUENCE</scope>
    <source>
        <strain evidence="2">BC1065</strain>
    </source>
</reference>
<protein>
    <recommendedName>
        <fullName evidence="4">Clu domain-containing protein</fullName>
    </recommendedName>
</protein>
<keyword evidence="3" id="KW-1185">Reference proteome</keyword>
<accession>A0A9P6QEV0</accession>
<sequence length="899" mass="101415">MADLPFDETRPFTKITCHDHKTERDPRMDFRLGHVFYKNANPIDQLRLMAHDCRPIGRDGSRMNIHHINQGDHGGRFALLTATLHNKQLIRTLFMHVVEGRLRHPAVSEAVRQRFLDSPEYHQKVRYATRYESEPSAGGIEIVALCGLPAMPLCRQALLSSDGKWLIATFNRTKYWLPIDGVTHDEVRRLMMSATLGVPKLCIDIAAHGPFYTIQMDGGMGLDVDITKTMERADFLLGAMAFGRDARTGVLFEPKQGQLPGYKNPVLETERLLQEDSEYAALRCQYIDAWVSPTLVFDTPFSVPESKWYGYWPQLEFPKPCFRVTWRLVHADLFRKLAYYDVPDVLDDVAADAMVLLRPYLALIESVRKHGAEWIASEADLRKVSQYAKVFQVLSLNNLGDVPRLQMSSSATVYERAEFRLLMPESTEIDVIGRAMESAYTTVIVSSVNDLTCAAQYCVLGFNCFRQKKFHKAALHYLQAVDYCLKQHPSGPKPGRTEDFTMMCLRESCTSILECIYQAPTDWVTQKDESKYPLWWKPLQEQFGQALQVVTSVLKEPGFTSMDEFQLQVAVPFVVDMLLVNLAHGMLTVFEKIQSLEGILGICHFMERLYKGMKDPDIPLSKDGGKAAGLYWSSAEHASLDLTARLFTSTNRSDPFKVLEQALQDENDDESPSTTQQGVNAPRPAHLPFNRPRINAQTTTLDSRVMQAERPMDAYFIQGDFAASLTCALMLVESLSHAEASSHADRIRLWAKARLIAECAFAQWCLFSAKQLLEGVESVLNAGEYKLYMIKNKTAMLTYLAEASAMLTPCKRLFPKASGVLQSLIYVATARVHRTWSDDNTASKWTAAAEARRAAVESRSDDIAAIKYACHWLLDDASKKNASALKCTKEWQAMVATLV</sequence>
<evidence type="ECO:0008006" key="4">
    <source>
        <dbReference type="Google" id="ProtNLM"/>
    </source>
</evidence>
<feature type="region of interest" description="Disordered" evidence="1">
    <location>
        <begin position="664"/>
        <end position="692"/>
    </location>
</feature>
<evidence type="ECO:0000256" key="1">
    <source>
        <dbReference type="SAM" id="MobiDB-lite"/>
    </source>
</evidence>
<dbReference type="EMBL" id="JAAAJB010000111">
    <property type="protein sequence ID" value="KAG0265688.1"/>
    <property type="molecule type" value="Genomic_DNA"/>
</dbReference>
<name>A0A9P6QEV0_9FUNG</name>
<evidence type="ECO:0000313" key="3">
    <source>
        <dbReference type="Proteomes" id="UP000807716"/>
    </source>
</evidence>
<dbReference type="OrthoDB" id="2359579at2759"/>
<organism evidence="2 3">
    <name type="scientific">Actinomortierella ambigua</name>
    <dbReference type="NCBI Taxonomy" id="1343610"/>
    <lineage>
        <taxon>Eukaryota</taxon>
        <taxon>Fungi</taxon>
        <taxon>Fungi incertae sedis</taxon>
        <taxon>Mucoromycota</taxon>
        <taxon>Mortierellomycotina</taxon>
        <taxon>Mortierellomycetes</taxon>
        <taxon>Mortierellales</taxon>
        <taxon>Mortierellaceae</taxon>
        <taxon>Actinomortierella</taxon>
    </lineage>
</organism>
<dbReference type="Proteomes" id="UP000807716">
    <property type="component" value="Unassembled WGS sequence"/>
</dbReference>
<dbReference type="AlphaFoldDB" id="A0A9P6QEV0"/>
<proteinExistence type="predicted"/>
<comment type="caution">
    <text evidence="2">The sequence shown here is derived from an EMBL/GenBank/DDBJ whole genome shotgun (WGS) entry which is preliminary data.</text>
</comment>